<keyword evidence="3" id="KW-1185">Reference proteome</keyword>
<sequence>MRVELALMLLCCLVASLVVLADETDFDDKAEDETWLVVSIHIRYKHCTGSKNILNDWSSVYQGKGRSRGRRNIQNELGHGWKRKQLLAKGRKRELGHGKQLLMKEAKEVELGHGKQLLMKPEKPGLGSRNDEIHIVKAFLILTRPGLLGLQQDGLQNHDTIV</sequence>
<dbReference type="AlphaFoldDB" id="A0A9W9Z948"/>
<organism evidence="2 3">
    <name type="scientific">Desmophyllum pertusum</name>
    <dbReference type="NCBI Taxonomy" id="174260"/>
    <lineage>
        <taxon>Eukaryota</taxon>
        <taxon>Metazoa</taxon>
        <taxon>Cnidaria</taxon>
        <taxon>Anthozoa</taxon>
        <taxon>Hexacorallia</taxon>
        <taxon>Scleractinia</taxon>
        <taxon>Caryophylliina</taxon>
        <taxon>Caryophylliidae</taxon>
        <taxon>Desmophyllum</taxon>
    </lineage>
</organism>
<protein>
    <submittedName>
        <fullName evidence="2">Uncharacterized protein</fullName>
    </submittedName>
</protein>
<reference evidence="2" key="1">
    <citation type="submission" date="2023-01" db="EMBL/GenBank/DDBJ databases">
        <title>Genome assembly of the deep-sea coral Lophelia pertusa.</title>
        <authorList>
            <person name="Herrera S."/>
            <person name="Cordes E."/>
        </authorList>
    </citation>
    <scope>NUCLEOTIDE SEQUENCE</scope>
    <source>
        <strain evidence="2">USNM1676648</strain>
        <tissue evidence="2">Polyp</tissue>
    </source>
</reference>
<feature type="chain" id="PRO_5040826821" evidence="1">
    <location>
        <begin position="22"/>
        <end position="162"/>
    </location>
</feature>
<keyword evidence="1" id="KW-0732">Signal</keyword>
<accession>A0A9W9Z948</accession>
<proteinExistence type="predicted"/>
<dbReference type="EMBL" id="MU826383">
    <property type="protein sequence ID" value="KAJ7377135.1"/>
    <property type="molecule type" value="Genomic_DNA"/>
</dbReference>
<feature type="signal peptide" evidence="1">
    <location>
        <begin position="1"/>
        <end position="21"/>
    </location>
</feature>
<evidence type="ECO:0000313" key="2">
    <source>
        <dbReference type="EMBL" id="KAJ7377135.1"/>
    </source>
</evidence>
<name>A0A9W9Z948_9CNID</name>
<evidence type="ECO:0000313" key="3">
    <source>
        <dbReference type="Proteomes" id="UP001163046"/>
    </source>
</evidence>
<comment type="caution">
    <text evidence="2">The sequence shown here is derived from an EMBL/GenBank/DDBJ whole genome shotgun (WGS) entry which is preliminary data.</text>
</comment>
<evidence type="ECO:0000256" key="1">
    <source>
        <dbReference type="SAM" id="SignalP"/>
    </source>
</evidence>
<gene>
    <name evidence="2" type="ORF">OS493_030730</name>
</gene>
<dbReference type="Proteomes" id="UP001163046">
    <property type="component" value="Unassembled WGS sequence"/>
</dbReference>